<dbReference type="InterPro" id="IPR036020">
    <property type="entry name" value="WW_dom_sf"/>
</dbReference>
<evidence type="ECO:0000259" key="2">
    <source>
        <dbReference type="PROSITE" id="PS50020"/>
    </source>
</evidence>
<dbReference type="PROSITE" id="PS01159">
    <property type="entry name" value="WW_DOMAIN_1"/>
    <property type="match status" value="1"/>
</dbReference>
<dbReference type="InterPro" id="IPR001202">
    <property type="entry name" value="WW_dom"/>
</dbReference>
<evidence type="ECO:0000256" key="1">
    <source>
        <dbReference type="SAM" id="MobiDB-lite"/>
    </source>
</evidence>
<dbReference type="GO" id="GO:0003723">
    <property type="term" value="F:RNA binding"/>
    <property type="evidence" value="ECO:0007669"/>
    <property type="project" value="TreeGrafter"/>
</dbReference>
<dbReference type="PROSITE" id="PS50020">
    <property type="entry name" value="WW_DOMAIN_2"/>
    <property type="match status" value="1"/>
</dbReference>
<feature type="domain" description="WW" evidence="2">
    <location>
        <begin position="161"/>
        <end position="187"/>
    </location>
</feature>
<evidence type="ECO:0000313" key="3">
    <source>
        <dbReference type="Proteomes" id="UP000035681"/>
    </source>
</evidence>
<sequence>MADYWKSIPKIWCTTCKCWYAGNNIGITNHEKSNKHQNSLRNALRNSAKVAEETVKKQNDINHAIIQMEQAALASMKNDTSGNLKSKALEQGGGRYGVDGIGPFIPVVSTSLSSTSTSDVPISKIDDPKKRLKKLLKESKKSSLWTNENVDEEGIESMKCWVEYNSAQGKYYFNMFTHITQWEEPESFYTQDEYEEMLSKNFQSQDYLQSTNTSNVVDKETVVTSEPITYKKLEEKKEKPKELLYDPKSIGRIVKDKTKKRKYKEEDEGRKKEFKKKEEEPKEIKKTEHNFDYEIPKQTYATPITLGPWIPVQKEEENMDIKKEKIIDYSKELPPEANIISEESALKTYDDEPIEITDKVIDISKKKKNISFQKRSSKSRNIRSRDDDT</sequence>
<dbReference type="AlphaFoldDB" id="A0A0K0ENT3"/>
<proteinExistence type="predicted"/>
<dbReference type="SUPFAM" id="SSF51045">
    <property type="entry name" value="WW domain"/>
    <property type="match status" value="1"/>
</dbReference>
<organism evidence="4">
    <name type="scientific">Strongyloides stercoralis</name>
    <name type="common">Threadworm</name>
    <dbReference type="NCBI Taxonomy" id="6248"/>
    <lineage>
        <taxon>Eukaryota</taxon>
        <taxon>Metazoa</taxon>
        <taxon>Ecdysozoa</taxon>
        <taxon>Nematoda</taxon>
        <taxon>Chromadorea</taxon>
        <taxon>Rhabditida</taxon>
        <taxon>Tylenchina</taxon>
        <taxon>Panagrolaimomorpha</taxon>
        <taxon>Strongyloidoidea</taxon>
        <taxon>Strongyloididae</taxon>
        <taxon>Strongyloides</taxon>
    </lineage>
</organism>
<protein>
    <submittedName>
        <fullName evidence="4 5">WW domain-containing protein</fullName>
    </submittedName>
</protein>
<accession>A0A0K0ENT3</accession>
<dbReference type="GO" id="GO:0000398">
    <property type="term" value="P:mRNA splicing, via spliceosome"/>
    <property type="evidence" value="ECO:0007669"/>
    <property type="project" value="InterPro"/>
</dbReference>
<keyword evidence="3" id="KW-1185">Reference proteome</keyword>
<dbReference type="InterPro" id="IPR040023">
    <property type="entry name" value="WBP4"/>
</dbReference>
<dbReference type="Proteomes" id="UP000035681">
    <property type="component" value="Unplaced"/>
</dbReference>
<dbReference type="SMART" id="SM00456">
    <property type="entry name" value="WW"/>
    <property type="match status" value="1"/>
</dbReference>
<dbReference type="PANTHER" id="PTHR13173:SF10">
    <property type="entry name" value="WW DOMAIN-BINDING PROTEIN 4"/>
    <property type="match status" value="1"/>
</dbReference>
<reference evidence="4" key="1">
    <citation type="submission" date="2015-08" db="UniProtKB">
        <authorList>
            <consortium name="WormBaseParasite"/>
        </authorList>
    </citation>
    <scope>IDENTIFICATION</scope>
</reference>
<evidence type="ECO:0000313" key="4">
    <source>
        <dbReference type="WBParaSite" id="SSTP_0001112000.1"/>
    </source>
</evidence>
<feature type="compositionally biased region" description="Basic and acidic residues" evidence="1">
    <location>
        <begin position="263"/>
        <end position="290"/>
    </location>
</feature>
<dbReference type="Gene3D" id="2.20.70.10">
    <property type="match status" value="1"/>
</dbReference>
<dbReference type="STRING" id="6248.A0A0K0ENT3"/>
<dbReference type="CDD" id="cd00201">
    <property type="entry name" value="WW"/>
    <property type="match status" value="1"/>
</dbReference>
<evidence type="ECO:0000313" key="5">
    <source>
        <dbReference type="WBParaSite" id="TCONS_00005172.p1"/>
    </source>
</evidence>
<dbReference type="WBParaSite" id="TCONS_00005172.p1">
    <property type="protein sequence ID" value="TCONS_00005172.p1"/>
    <property type="gene ID" value="XLOC_003516"/>
</dbReference>
<name>A0A0K0ENT3_STRER</name>
<dbReference type="GO" id="GO:0071011">
    <property type="term" value="C:precatalytic spliceosome"/>
    <property type="evidence" value="ECO:0007669"/>
    <property type="project" value="TreeGrafter"/>
</dbReference>
<dbReference type="WBParaSite" id="SSTP_0001112000.1">
    <property type="protein sequence ID" value="SSTP_0001112000.1"/>
    <property type="gene ID" value="SSTP_0001112000"/>
</dbReference>
<dbReference type="PANTHER" id="PTHR13173">
    <property type="entry name" value="WW DOMAIN BINDING PROTEIN 4"/>
    <property type="match status" value="1"/>
</dbReference>
<feature type="region of interest" description="Disordered" evidence="1">
    <location>
        <begin position="256"/>
        <end position="290"/>
    </location>
</feature>